<dbReference type="Gene3D" id="2.30.38.10">
    <property type="entry name" value="Luciferase, Domain 3"/>
    <property type="match status" value="1"/>
</dbReference>
<dbReference type="GO" id="GO:0016874">
    <property type="term" value="F:ligase activity"/>
    <property type="evidence" value="ECO:0007669"/>
    <property type="project" value="UniProtKB-KW"/>
</dbReference>
<gene>
    <name evidence="6" type="ORF">Daesc_003917</name>
</gene>
<dbReference type="Pfam" id="PF00501">
    <property type="entry name" value="AMP-binding"/>
    <property type="match status" value="3"/>
</dbReference>
<dbReference type="PROSITE" id="PS50075">
    <property type="entry name" value="CARRIER"/>
    <property type="match status" value="3"/>
</dbReference>
<dbReference type="Gene3D" id="1.10.1200.10">
    <property type="entry name" value="ACP-like"/>
    <property type="match status" value="3"/>
</dbReference>
<dbReference type="InterPro" id="IPR042099">
    <property type="entry name" value="ANL_N_sf"/>
</dbReference>
<comment type="caution">
    <text evidence="6">The sequence shown here is derived from an EMBL/GenBank/DDBJ whole genome shotgun (WGS) entry which is preliminary data.</text>
</comment>
<feature type="domain" description="Carrier" evidence="5">
    <location>
        <begin position="866"/>
        <end position="943"/>
    </location>
</feature>
<dbReference type="EMBL" id="JBANMG010000004">
    <property type="protein sequence ID" value="KAK6953955.1"/>
    <property type="molecule type" value="Genomic_DNA"/>
</dbReference>
<keyword evidence="1" id="KW-0596">Phosphopantetheine</keyword>
<dbReference type="InterPro" id="IPR023213">
    <property type="entry name" value="CAT-like_dom_sf"/>
</dbReference>
<dbReference type="InterPro" id="IPR036736">
    <property type="entry name" value="ACP-like_sf"/>
</dbReference>
<dbReference type="Gene3D" id="3.40.50.980">
    <property type="match status" value="2"/>
</dbReference>
<keyword evidence="2" id="KW-0597">Phosphoprotein</keyword>
<reference evidence="6 7" key="1">
    <citation type="journal article" date="2024" name="Front Chem Biol">
        <title>Unveiling the potential of Daldinia eschscholtzii MFLUCC 19-0629 through bioactivity and bioinformatics studies for enhanced sustainable agriculture production.</title>
        <authorList>
            <person name="Brooks S."/>
            <person name="Weaver J.A."/>
            <person name="Klomchit A."/>
            <person name="Alharthi S.A."/>
            <person name="Onlamun T."/>
            <person name="Nurani R."/>
            <person name="Vong T.K."/>
            <person name="Alberti F."/>
            <person name="Greco C."/>
        </authorList>
    </citation>
    <scope>NUCLEOTIDE SEQUENCE [LARGE SCALE GENOMIC DNA]</scope>
    <source>
        <strain evidence="6">MFLUCC 19-0629</strain>
    </source>
</reference>
<organism evidence="6 7">
    <name type="scientific">Daldinia eschscholtzii</name>
    <dbReference type="NCBI Taxonomy" id="292717"/>
    <lineage>
        <taxon>Eukaryota</taxon>
        <taxon>Fungi</taxon>
        <taxon>Dikarya</taxon>
        <taxon>Ascomycota</taxon>
        <taxon>Pezizomycotina</taxon>
        <taxon>Sordariomycetes</taxon>
        <taxon>Xylariomycetidae</taxon>
        <taxon>Xylariales</taxon>
        <taxon>Hypoxylaceae</taxon>
        <taxon>Daldinia</taxon>
    </lineage>
</organism>
<dbReference type="InterPro" id="IPR010071">
    <property type="entry name" value="AA_adenyl_dom"/>
</dbReference>
<dbReference type="Gene3D" id="3.30.559.30">
    <property type="entry name" value="Nonribosomal peptide synthetase, condensation domain"/>
    <property type="match status" value="4"/>
</dbReference>
<dbReference type="Gene3D" id="3.30.300.30">
    <property type="match status" value="3"/>
</dbReference>
<comment type="similarity">
    <text evidence="4">Belongs to the NRP synthetase family.</text>
</comment>
<keyword evidence="7" id="KW-1185">Reference proteome</keyword>
<dbReference type="InterPro" id="IPR009081">
    <property type="entry name" value="PP-bd_ACP"/>
</dbReference>
<dbReference type="GO" id="GO:0005737">
    <property type="term" value="C:cytoplasm"/>
    <property type="evidence" value="ECO:0007669"/>
    <property type="project" value="TreeGrafter"/>
</dbReference>
<dbReference type="GO" id="GO:0043041">
    <property type="term" value="P:amino acid activation for nonribosomal peptide biosynthetic process"/>
    <property type="evidence" value="ECO:0007669"/>
    <property type="project" value="TreeGrafter"/>
</dbReference>
<name>A0AAX6MMT6_9PEZI</name>
<evidence type="ECO:0000313" key="7">
    <source>
        <dbReference type="Proteomes" id="UP001369815"/>
    </source>
</evidence>
<dbReference type="CDD" id="cd05918">
    <property type="entry name" value="A_NRPS_SidN3_like"/>
    <property type="match status" value="3"/>
</dbReference>
<dbReference type="CDD" id="cd19545">
    <property type="entry name" value="FUM14_C_NRPS-like"/>
    <property type="match status" value="1"/>
</dbReference>
<evidence type="ECO:0000256" key="2">
    <source>
        <dbReference type="ARBA" id="ARBA00022553"/>
    </source>
</evidence>
<dbReference type="PANTHER" id="PTHR45527:SF1">
    <property type="entry name" value="FATTY ACID SYNTHASE"/>
    <property type="match status" value="1"/>
</dbReference>
<evidence type="ECO:0000256" key="3">
    <source>
        <dbReference type="ARBA" id="ARBA00022598"/>
    </source>
</evidence>
<keyword evidence="3" id="KW-0436">Ligase</keyword>
<feature type="domain" description="Carrier" evidence="5">
    <location>
        <begin position="1950"/>
        <end position="2026"/>
    </location>
</feature>
<dbReference type="Pfam" id="PF00550">
    <property type="entry name" value="PP-binding"/>
    <property type="match status" value="3"/>
</dbReference>
<protein>
    <recommendedName>
        <fullName evidence="5">Carrier domain-containing protein</fullName>
    </recommendedName>
</protein>
<dbReference type="SMART" id="SM00823">
    <property type="entry name" value="PKS_PP"/>
    <property type="match status" value="2"/>
</dbReference>
<evidence type="ECO:0000313" key="6">
    <source>
        <dbReference type="EMBL" id="KAK6953955.1"/>
    </source>
</evidence>
<dbReference type="CDD" id="cd19542">
    <property type="entry name" value="CT_NRPS-like"/>
    <property type="match status" value="2"/>
</dbReference>
<dbReference type="NCBIfam" id="TIGR01733">
    <property type="entry name" value="AA-adenyl-dom"/>
    <property type="match status" value="2"/>
</dbReference>
<dbReference type="Gene3D" id="3.40.50.12780">
    <property type="entry name" value="N-terminal domain of ligase-like"/>
    <property type="match status" value="2"/>
</dbReference>
<sequence>MSSLAVKPNGANKVDQLSGHNTGDEFILQGNAYHSLNTGSRPRDFPSLSFKDIYHAMDPGNLETEDQLPELCGPYLLEFEPCVLSRLNHGSSRSNTSQIKSIEIDFRSAISTSHDIFESAGITLRSVITTAWVTVLHVYTGSDNVCFGCGSDAQNTPLSSADDTSRPQINIFPYGMQIEKNTTPYDIIHELESIVALLQQNVSSSKIRHRLKTGSDALFNTCVMFCEAQNPTNESAHTLLLEVSETGATREFDISIIVDSKERCQLLYRDYFMSDEHANHMAAALATVFTSIVEYPRRPINQIEVFSDIDQKKISQWNEQAPIASESCVHDLIGQKFHSQPDSPAIVSWDGSLTYRELDYLSSILASQLFEAGVGPDIFVPIYLERSKWVPVAMLAVMKAGGAFCALDHSYPISRLQEICQSLAATVVLTASNNHKANQLARTVLIVGDGLWTTGSWKEQEKPTHLSSVCPNNALYAVFTSGSTGKPKGIVIEHRSFSSCALASLAPLNIRPYERILHFASYAFDLSIFEILTALVAGASVAIPSEEARLKNLPGITTELQATWAFLTPTVARLYRSEQFPSLHTLCLGGEAVSAQDIATWVTKNLVTGYNPAECCPLGISGQVDQFAANFLGCSFSSQCAWIVDPEDCQKLVPVGAVGELVIEGPAVARGYVHDPLGSLPDLPFIPPPPWLSRFRVRSSQPTRLYRTGDLVQYGRNGAVHFIGRKDLQVKIRGQRIELGEIEFHLQTYLSSIARKIVVDMVVFADRTSLVAFILAAEHLDSNVNDIQLLGVEDAPKELQAKITDAAMRLQTVLPSYMIPAIYLPINYIPLSKSGKIDRVKLKSLVLSLPPESLNRFGGESEQGETPTTDIERLLQSAFSQALDYAPERIWADSNFFRLGGDSIHAMKLLAVAQEKGLCNLTFQHIFQHPILKDMASLLSSVMEPLSSSSASSEPAPFTLVQDAELLTETASEKCDVAREDIQDIYPCTPLQENLIVATTYDKDAYVSLQSFTLRRDIDRERLKTAWSIVSSSHDILRTRIIHTDNGFYQVLVRNSVSFSDEADSDQFQPYIGLGTPLIQLRFVKYRLLVVMHHALYDGWSLPLLITEVGQAYNQLSIPKGPSFKLLVGHMIDSTDSAALYWKAELKDADPVHFPQPPSLNYKPVPESSITKSIPLNTVHDKHHGVTIATEIQLAWAITSYTYTNSQDVIFGVISSGRTAPVRGIDKMIGPTLASTPLRVSLDSTQAITEALEDLQYQSTENAKYEHIGLKRISQQSSDAAAACRFQTLLVVEPNRPFQSQGEWYTQHEFLSDLTKFSNCLLTLRCQLLPKSVEVTAIFDSSVVSGPQMQRIMCQFEHILTQVRAAGSKDTKVSDINRLNNQDWDEMKTWNSTLPLTEQLCAHQVIQEKCQEQPEALAVYSWDGDLTYRELEQHAVRLAANLQALGIGPNQFVAIYFEKSLWTVVAQVAVLLAGAAFITLESSQPIDRLREICRTVKPVAILASEAFKTSGVSLEVLGPLLIVNREYFCQRDSIPNQPFRQSKASPSDAMYSIATSGTTGNPKVVVIEHAAFLTTARRLIDLYGFNKSSRVLQFAGYSFDAMIMEHFLTLVSGGCICIPSSFDRDNRLAATMNDMRISLAVLTSSTISLLTPATAPTLKTLIQGGEPMHQGIIDKWASHVRLFNAYGPAECSVCSCSTGAIKIGARNPKNIGFATSGVCWIVDPDLPDNPPVAIGAEGELIIEGAPLGRGYLGDPARTAAAFIPRPRWLNSFRGSNGEDRVYRTGDIVKYEADGSISYVRRKDSQVKLRGQRVELQEVEYHLHNYFPDAIQAIADIITLPNAPSTILVALVLTTYTPFEFVAENSGSHEARQGNNFLLPAKSPRFSAAESATEFILQEKVPSYMIPSIFLPISRIPQDANGKVNRREITKFLATLSQGDWYSYNSANKVAPTTDLERELQAIWARVLNIFPGSIGVHDSFFRLGGDSVTCMQVAAQCVTAGIPITVKAIFKERTIQRLAAGATTLRRSEPHVLEPVTTTDSNTLWCSPDRLGEYMARIKRHIGEHQVVEDVYPCSSIQRGILIGYARNPGHYEEAIQWKATSNSPIDLDRLRIAWHQVVERHAVLRTVFMDVYGENYLDQVVLKNYVPTFLVCADGEETSKVDMTDHSQPMHRLQVEISNAGEVSIRLHINHALVDGHSLFIIKRDLALAYEGRLLSSPMPSRYREYLSYVQKITSQNTSKDYWKSYLKGVVPCHFPSLKDSNSENPSQPFGSFTLSLGETAKLTQFCENHKLALSSVLHVVWAIVVQRYTAEDEVCFGYMASGRHVPVVGTNDIVGPLFNMLVARVGLVFDETVLSTMQQYQDSFVSSLDHQHQSLAETLHSIGSASGELFNTMISIFNNMRENEPVLQPSSISLVGGDIQAQSEYPIVLNILMLADQTHMMFCYHTSRLSDSYAKTIAKTFSHVLNKLLDHPQLHLNEIDILDEEDRHKIYERNRAMITSDNNLIHYIIHQRSLEFPDSPAVHAWDGEFTYRQLDQLSSSLADKLISDGIGVNAVVPILLEKTRWTPVAILAVLKSGASFVLTNASHPIQRLQTIYEAINGPVILASSQTLSKALALSPRVIQVTDQWLEREYAEQEHSWLGVKVKGSNVAYTIFTSGTTGKPKGAIIEHSCLETSLRCMQARMFVNSSSRVLQFSSHDWDVAVLEILLTLREGGCVCIPSDEERVSNLAQAANQMKVNWAVLTPTVAQLVRPEDFTYLETLSLGGEAVSLADLATWHNKVRLLQSYGPAECSITSAVSEPLTLSSNPRAIGQPCGCVAWVVHRDNHHLLAPSGAVGELVLEGPIVGRGYVNNPEATAAAFIDPPTWLSNFRQGHISTRLYKTGDLVRCTQDGTLIFVGRKDDQVKIRGQRVETGEVEYLTSQAFPGSHVVVEVIKTAESMLVAAFILDRKVEYARQNSDDNLLYPPSSSFLESVSAAVSNLRDTMPSYMIPNVFLPLVYLPKAPTGKTDRRLLRDHVALLSRAELDAYRTINSTRRTPSTRMEARLQEYVGGVLHSASDNIPLDEDLFTIGLDSLKAMSLATSVREHGLTISVPTIFQYPRLSELAVILSQEKKAKQEQLPTAQPNPLMASLDEVCAKWHLDRNKVTNIVPTTYYQRGFVASHHAAFITLHFSQPLSPAAFRTAFIAIVRKHDIFRTAFVPFEETFVQISLSDFDVPVQEISTHEDDPSLIMESVCREAVKSPVTFGTPCTRLYLIVGRASGRLSVALKLLRAQYDGITVARLIEDLRSAFNEAVSPVLPTLDYPSFITSRVSHNTPSVFRAWQDLLEGSSMTYLAPRNKYIREIDRSQIELKVMTTRDIPMPDVNRGFTMATVAKAAWALCLAKKAGTNDVVFAQVVRNRHQAIPGIERTVGPCINLAPVRVPLKSGWVAKDLLEYVHRQQIKTMDCDTADWDDIVRQSTTWPRDTDPGSAIHYLSAPVSGEHVFAGDSICRLQQYDFKMTEIYPMVLCLPFPSELDPGTTNLRVVLTSAVFDQGQADEILALFVNMVTKLTNNAETLALESILN</sequence>
<dbReference type="SUPFAM" id="SSF47336">
    <property type="entry name" value="ACP-like"/>
    <property type="match status" value="3"/>
</dbReference>
<dbReference type="InterPro" id="IPR001242">
    <property type="entry name" value="Condensation_dom"/>
</dbReference>
<dbReference type="Pfam" id="PF00668">
    <property type="entry name" value="Condensation"/>
    <property type="match status" value="4"/>
</dbReference>
<dbReference type="PANTHER" id="PTHR45527">
    <property type="entry name" value="NONRIBOSOMAL PEPTIDE SYNTHETASE"/>
    <property type="match status" value="1"/>
</dbReference>
<dbReference type="InterPro" id="IPR000873">
    <property type="entry name" value="AMP-dep_synth/lig_dom"/>
</dbReference>
<evidence type="ECO:0000256" key="1">
    <source>
        <dbReference type="ARBA" id="ARBA00022450"/>
    </source>
</evidence>
<dbReference type="FunFam" id="3.40.50.12780:FF:000014">
    <property type="entry name" value="Nonribosomal peptide synthetase 1"/>
    <property type="match status" value="1"/>
</dbReference>
<dbReference type="Proteomes" id="UP001369815">
    <property type="component" value="Unassembled WGS sequence"/>
</dbReference>
<dbReference type="SUPFAM" id="SSF56801">
    <property type="entry name" value="Acetyl-CoA synthetase-like"/>
    <property type="match status" value="3"/>
</dbReference>
<dbReference type="NCBIfam" id="NF003417">
    <property type="entry name" value="PRK04813.1"/>
    <property type="match status" value="3"/>
</dbReference>
<dbReference type="InterPro" id="IPR045851">
    <property type="entry name" value="AMP-bd_C_sf"/>
</dbReference>
<dbReference type="Gene3D" id="3.30.559.10">
    <property type="entry name" value="Chloramphenicol acetyltransferase-like domain"/>
    <property type="match status" value="3"/>
</dbReference>
<evidence type="ECO:0000256" key="4">
    <source>
        <dbReference type="ARBA" id="ARBA00029454"/>
    </source>
</evidence>
<dbReference type="FunFam" id="3.30.559.30:FF:000003">
    <property type="entry name" value="Nonribosomal peptide synthase SidD"/>
    <property type="match status" value="1"/>
</dbReference>
<evidence type="ECO:0000259" key="5">
    <source>
        <dbReference type="PROSITE" id="PS50075"/>
    </source>
</evidence>
<dbReference type="GO" id="GO:0031177">
    <property type="term" value="F:phosphopantetheine binding"/>
    <property type="evidence" value="ECO:0007669"/>
    <property type="project" value="InterPro"/>
</dbReference>
<dbReference type="FunFam" id="3.30.300.30:FF:000015">
    <property type="entry name" value="Nonribosomal peptide synthase SidD"/>
    <property type="match status" value="3"/>
</dbReference>
<feature type="domain" description="Carrier" evidence="5">
    <location>
        <begin position="3040"/>
        <end position="3116"/>
    </location>
</feature>
<dbReference type="FunFam" id="1.10.1200.10:FF:000005">
    <property type="entry name" value="Nonribosomal peptide synthetase 1"/>
    <property type="match status" value="1"/>
</dbReference>
<dbReference type="GO" id="GO:0044550">
    <property type="term" value="P:secondary metabolite biosynthetic process"/>
    <property type="evidence" value="ECO:0007669"/>
    <property type="project" value="TreeGrafter"/>
</dbReference>
<dbReference type="InterPro" id="IPR020806">
    <property type="entry name" value="PKS_PP-bd"/>
</dbReference>
<proteinExistence type="inferred from homology"/>
<accession>A0AAX6MMT6</accession>
<dbReference type="SUPFAM" id="SSF52777">
    <property type="entry name" value="CoA-dependent acyltransferases"/>
    <property type="match status" value="7"/>
</dbReference>